<feature type="transmembrane region" description="Helical" evidence="5">
    <location>
        <begin position="468"/>
        <end position="488"/>
    </location>
</feature>
<keyword evidence="3 5" id="KW-1133">Transmembrane helix</keyword>
<feature type="domain" description="Major facilitator superfamily (MFS) profile" evidence="6">
    <location>
        <begin position="62"/>
        <end position="493"/>
    </location>
</feature>
<feature type="transmembrane region" description="Helical" evidence="5">
    <location>
        <begin position="98"/>
        <end position="116"/>
    </location>
</feature>
<keyword evidence="8" id="KW-1185">Reference proteome</keyword>
<dbReference type="Pfam" id="PF07690">
    <property type="entry name" value="MFS_1"/>
    <property type="match status" value="1"/>
</dbReference>
<name>A0A2J6SPX9_9HELO</name>
<evidence type="ECO:0000256" key="5">
    <source>
        <dbReference type="SAM" id="Phobius"/>
    </source>
</evidence>
<keyword evidence="4 5" id="KW-0472">Membrane</keyword>
<dbReference type="Proteomes" id="UP000235371">
    <property type="component" value="Unassembled WGS sequence"/>
</dbReference>
<dbReference type="PANTHER" id="PTHR23502">
    <property type="entry name" value="MAJOR FACILITATOR SUPERFAMILY"/>
    <property type="match status" value="1"/>
</dbReference>
<evidence type="ECO:0000259" key="6">
    <source>
        <dbReference type="PROSITE" id="PS50850"/>
    </source>
</evidence>
<accession>A0A2J6SPX9</accession>
<dbReference type="RefSeq" id="XP_024729739.1">
    <property type="nucleotide sequence ID" value="XM_024878607.1"/>
</dbReference>
<evidence type="ECO:0000313" key="7">
    <source>
        <dbReference type="EMBL" id="PMD52835.1"/>
    </source>
</evidence>
<feature type="transmembrane region" description="Helical" evidence="5">
    <location>
        <begin position="214"/>
        <end position="236"/>
    </location>
</feature>
<dbReference type="InterPro" id="IPR036259">
    <property type="entry name" value="MFS_trans_sf"/>
</dbReference>
<protein>
    <submittedName>
        <fullName evidence="7">Putative polyamine transporter</fullName>
    </submittedName>
</protein>
<dbReference type="InterPro" id="IPR020846">
    <property type="entry name" value="MFS_dom"/>
</dbReference>
<feature type="transmembrane region" description="Helical" evidence="5">
    <location>
        <begin position="285"/>
        <end position="310"/>
    </location>
</feature>
<feature type="transmembrane region" description="Helical" evidence="5">
    <location>
        <begin position="128"/>
        <end position="145"/>
    </location>
</feature>
<dbReference type="STRING" id="1095630.A0A2J6SPX9"/>
<feature type="transmembrane region" description="Helical" evidence="5">
    <location>
        <begin position="187"/>
        <end position="208"/>
    </location>
</feature>
<dbReference type="InterPro" id="IPR011701">
    <property type="entry name" value="MFS"/>
</dbReference>
<dbReference type="EMBL" id="KZ613895">
    <property type="protein sequence ID" value="PMD52835.1"/>
    <property type="molecule type" value="Genomic_DNA"/>
</dbReference>
<evidence type="ECO:0000256" key="2">
    <source>
        <dbReference type="ARBA" id="ARBA00022692"/>
    </source>
</evidence>
<dbReference type="PROSITE" id="PS50850">
    <property type="entry name" value="MFS"/>
    <property type="match status" value="1"/>
</dbReference>
<dbReference type="SUPFAM" id="SSF103473">
    <property type="entry name" value="MFS general substrate transporter"/>
    <property type="match status" value="1"/>
</dbReference>
<feature type="transmembrane region" description="Helical" evidence="5">
    <location>
        <begin position="330"/>
        <end position="352"/>
    </location>
</feature>
<organism evidence="7 8">
    <name type="scientific">Hyaloscypha bicolor E</name>
    <dbReference type="NCBI Taxonomy" id="1095630"/>
    <lineage>
        <taxon>Eukaryota</taxon>
        <taxon>Fungi</taxon>
        <taxon>Dikarya</taxon>
        <taxon>Ascomycota</taxon>
        <taxon>Pezizomycotina</taxon>
        <taxon>Leotiomycetes</taxon>
        <taxon>Helotiales</taxon>
        <taxon>Hyaloscyphaceae</taxon>
        <taxon>Hyaloscypha</taxon>
        <taxon>Hyaloscypha bicolor</taxon>
    </lineage>
</organism>
<sequence length="509" mass="56054">MSKTADVKPSEQPKVLKKHVQELSDIELVEDKRSKKGLLLRPQPSNDPNDPLNWPYLEKYSTYLTICFFAFLGLVNSSNFTVSIVPVAAEFHTTTTRAGYLTSIQLLFMGLGNLFWMPMMRIIGKRPVYLASLLLLVATNIWGYFSHSYGSLLASRLSGGFFSAAADATVPSVVADLFYFHERGHCMMMFHTAISGGVFLGPLINAYIVQYAGWRWMCGFMAIAASATFVVGFFTIHETAYNREIVNFNLPKSEYAPKRNWFAGLSLTSGYDSQASFWGWLGNTLVLLAYPPVVFVGLTIGVFVGWNISIQLTSSRTFTAAPYHWKIHSLGLLSTAGFIGAVISFFIGGKLIDFVATRMTARKGGHAEPEYRLPAMAIPAIVGPIGVLTFGLVIANKKSYWGAAVGFAMLGFGLTAASNVVATYAVDAYRPISGEVLVIVFVVRNVMACILSLYIADWIRVEGVKKAFGEMVAIQYAIVSLSVVLYFFGKRIRVFTGRFGPMKKVLRGN</sequence>
<evidence type="ECO:0000256" key="3">
    <source>
        <dbReference type="ARBA" id="ARBA00022989"/>
    </source>
</evidence>
<gene>
    <name evidence="7" type="ORF">K444DRAFT_600127</name>
</gene>
<dbReference type="Gene3D" id="1.20.1250.20">
    <property type="entry name" value="MFS general substrate transporter like domains"/>
    <property type="match status" value="1"/>
</dbReference>
<reference evidence="7 8" key="1">
    <citation type="submission" date="2016-04" db="EMBL/GenBank/DDBJ databases">
        <title>A degradative enzymes factory behind the ericoid mycorrhizal symbiosis.</title>
        <authorList>
            <consortium name="DOE Joint Genome Institute"/>
            <person name="Martino E."/>
            <person name="Morin E."/>
            <person name="Grelet G."/>
            <person name="Kuo A."/>
            <person name="Kohler A."/>
            <person name="Daghino S."/>
            <person name="Barry K."/>
            <person name="Choi C."/>
            <person name="Cichocki N."/>
            <person name="Clum A."/>
            <person name="Copeland A."/>
            <person name="Hainaut M."/>
            <person name="Haridas S."/>
            <person name="Labutti K."/>
            <person name="Lindquist E."/>
            <person name="Lipzen A."/>
            <person name="Khouja H.-R."/>
            <person name="Murat C."/>
            <person name="Ohm R."/>
            <person name="Olson A."/>
            <person name="Spatafora J."/>
            <person name="Veneault-Fourrey C."/>
            <person name="Henrissat B."/>
            <person name="Grigoriev I."/>
            <person name="Martin F."/>
            <person name="Perotto S."/>
        </authorList>
    </citation>
    <scope>NUCLEOTIDE SEQUENCE [LARGE SCALE GENOMIC DNA]</scope>
    <source>
        <strain evidence="7 8">E</strain>
    </source>
</reference>
<evidence type="ECO:0000256" key="4">
    <source>
        <dbReference type="ARBA" id="ARBA00023136"/>
    </source>
</evidence>
<dbReference type="InParanoid" id="A0A2J6SPX9"/>
<evidence type="ECO:0000256" key="1">
    <source>
        <dbReference type="ARBA" id="ARBA00004141"/>
    </source>
</evidence>
<comment type="subcellular location">
    <subcellularLocation>
        <location evidence="1">Membrane</location>
        <topology evidence="1">Multi-pass membrane protein</topology>
    </subcellularLocation>
</comment>
<proteinExistence type="predicted"/>
<dbReference type="GO" id="GO:0022857">
    <property type="term" value="F:transmembrane transporter activity"/>
    <property type="evidence" value="ECO:0007669"/>
    <property type="project" value="InterPro"/>
</dbReference>
<feature type="transmembrane region" description="Helical" evidence="5">
    <location>
        <begin position="436"/>
        <end position="456"/>
    </location>
</feature>
<dbReference type="GO" id="GO:0005886">
    <property type="term" value="C:plasma membrane"/>
    <property type="evidence" value="ECO:0007669"/>
    <property type="project" value="TreeGrafter"/>
</dbReference>
<dbReference type="AlphaFoldDB" id="A0A2J6SPX9"/>
<keyword evidence="2 5" id="KW-0812">Transmembrane</keyword>
<dbReference type="PANTHER" id="PTHR23502:SF160">
    <property type="entry name" value="MAJOR FACILITATOR SUPERFAMILY (MFS) PROFILE DOMAIN-CONTAINING PROTEIN-RELATED"/>
    <property type="match status" value="1"/>
</dbReference>
<dbReference type="OrthoDB" id="5215911at2759"/>
<feature type="transmembrane region" description="Helical" evidence="5">
    <location>
        <begin position="63"/>
        <end position="86"/>
    </location>
</feature>
<feature type="transmembrane region" description="Helical" evidence="5">
    <location>
        <begin position="373"/>
        <end position="394"/>
    </location>
</feature>
<feature type="transmembrane region" description="Helical" evidence="5">
    <location>
        <begin position="400"/>
        <end position="424"/>
    </location>
</feature>
<dbReference type="GeneID" id="36586684"/>
<evidence type="ECO:0000313" key="8">
    <source>
        <dbReference type="Proteomes" id="UP000235371"/>
    </source>
</evidence>